<protein>
    <submittedName>
        <fullName evidence="2">Uncharacterized protein</fullName>
    </submittedName>
</protein>
<feature type="region of interest" description="Disordered" evidence="1">
    <location>
        <begin position="1"/>
        <end position="50"/>
    </location>
</feature>
<name>A0AAV7RFZ0_PLEWA</name>
<dbReference type="Proteomes" id="UP001066276">
    <property type="component" value="Chromosome 5"/>
</dbReference>
<dbReference type="EMBL" id="JANPWB010000009">
    <property type="protein sequence ID" value="KAJ1150893.1"/>
    <property type="molecule type" value="Genomic_DNA"/>
</dbReference>
<sequence length="118" mass="13730">MSIHRAKKDASLRDRLSRQQPRNATQETAHLESQKSLRRRPLALSGKNTEGSLTHTYMASLFSGIQEDIGELRNDVTTEIKEVKRDMAELGHWVNTMEQSRNAKEKELNTFRWEQLEH</sequence>
<proteinExistence type="predicted"/>
<feature type="compositionally biased region" description="Basic and acidic residues" evidence="1">
    <location>
        <begin position="8"/>
        <end position="17"/>
    </location>
</feature>
<gene>
    <name evidence="2" type="ORF">NDU88_003680</name>
</gene>
<organism evidence="2 3">
    <name type="scientific">Pleurodeles waltl</name>
    <name type="common">Iberian ribbed newt</name>
    <dbReference type="NCBI Taxonomy" id="8319"/>
    <lineage>
        <taxon>Eukaryota</taxon>
        <taxon>Metazoa</taxon>
        <taxon>Chordata</taxon>
        <taxon>Craniata</taxon>
        <taxon>Vertebrata</taxon>
        <taxon>Euteleostomi</taxon>
        <taxon>Amphibia</taxon>
        <taxon>Batrachia</taxon>
        <taxon>Caudata</taxon>
        <taxon>Salamandroidea</taxon>
        <taxon>Salamandridae</taxon>
        <taxon>Pleurodelinae</taxon>
        <taxon>Pleurodeles</taxon>
    </lineage>
</organism>
<evidence type="ECO:0000313" key="3">
    <source>
        <dbReference type="Proteomes" id="UP001066276"/>
    </source>
</evidence>
<feature type="compositionally biased region" description="Polar residues" evidence="1">
    <location>
        <begin position="18"/>
        <end position="28"/>
    </location>
</feature>
<evidence type="ECO:0000313" key="2">
    <source>
        <dbReference type="EMBL" id="KAJ1150893.1"/>
    </source>
</evidence>
<reference evidence="2" key="1">
    <citation type="journal article" date="2022" name="bioRxiv">
        <title>Sequencing and chromosome-scale assembly of the giantPleurodeles waltlgenome.</title>
        <authorList>
            <person name="Brown T."/>
            <person name="Elewa A."/>
            <person name="Iarovenko S."/>
            <person name="Subramanian E."/>
            <person name="Araus A.J."/>
            <person name="Petzold A."/>
            <person name="Susuki M."/>
            <person name="Suzuki K.-i.T."/>
            <person name="Hayashi T."/>
            <person name="Toyoda A."/>
            <person name="Oliveira C."/>
            <person name="Osipova E."/>
            <person name="Leigh N.D."/>
            <person name="Simon A."/>
            <person name="Yun M.H."/>
        </authorList>
    </citation>
    <scope>NUCLEOTIDE SEQUENCE</scope>
    <source>
        <strain evidence="2">20211129_DDA</strain>
        <tissue evidence="2">Liver</tissue>
    </source>
</reference>
<keyword evidence="3" id="KW-1185">Reference proteome</keyword>
<accession>A0AAV7RFZ0</accession>
<dbReference type="AlphaFoldDB" id="A0AAV7RFZ0"/>
<comment type="caution">
    <text evidence="2">The sequence shown here is derived from an EMBL/GenBank/DDBJ whole genome shotgun (WGS) entry which is preliminary data.</text>
</comment>
<evidence type="ECO:0000256" key="1">
    <source>
        <dbReference type="SAM" id="MobiDB-lite"/>
    </source>
</evidence>